<reference evidence="2" key="1">
    <citation type="submission" date="2013-07" db="EMBL/GenBank/DDBJ databases">
        <title>Transcriptome sequencing and developmental regulation of gene expression in Anopheles aquasalis.</title>
        <authorList>
            <consortium name="Brazilian Malaria Network (MCT/CNPq/MS/SCTIE/DECIT/PRONEX 555648/2009-5) and Research Network on Bioactive Molecules from Arthropod Vectors (NAP-MOBIARVE"/>
            <consortium name="University of Sao Paulo)"/>
            <person name="Marinotti O."/>
            <person name="Ribeiro J.M.C."/>
            <person name="Costa-da-Silva A.L."/>
            <person name="Silva M.C.P."/>
            <person name="Lopes A.R."/>
            <person name="Barros M.S."/>
            <person name="Sa-Nunes A."/>
            <person name="Konjin B.B."/>
            <person name="Carvalho E."/>
            <person name="Suesdek L."/>
            <person name="Silva-Neto M.A.C."/>
            <person name="Capurro M.L."/>
        </authorList>
    </citation>
    <scope>NUCLEOTIDE SEQUENCE</scope>
    <source>
        <tissue evidence="2">Whole body</tissue>
    </source>
</reference>
<feature type="non-terminal residue" evidence="2">
    <location>
        <position position="157"/>
    </location>
</feature>
<feature type="transmembrane region" description="Helical" evidence="1">
    <location>
        <begin position="22"/>
        <end position="45"/>
    </location>
</feature>
<accession>T1DIB4</accession>
<evidence type="ECO:0000256" key="1">
    <source>
        <dbReference type="SAM" id="Phobius"/>
    </source>
</evidence>
<protein>
    <submittedName>
        <fullName evidence="2">Putative secreted protein</fullName>
    </submittedName>
</protein>
<dbReference type="AlphaFoldDB" id="T1DIB4"/>
<evidence type="ECO:0000313" key="2">
    <source>
        <dbReference type="EMBL" id="JAA99619.1"/>
    </source>
</evidence>
<name>T1DIB4_ANOAQ</name>
<keyword evidence="1" id="KW-0472">Membrane</keyword>
<keyword evidence="1" id="KW-1133">Transmembrane helix</keyword>
<proteinExistence type="evidence at transcript level"/>
<keyword evidence="1" id="KW-0812">Transmembrane</keyword>
<organism evidence="2">
    <name type="scientific">Anopheles aquasalis</name>
    <name type="common">Malaria mosquito</name>
    <dbReference type="NCBI Taxonomy" id="42839"/>
    <lineage>
        <taxon>Eukaryota</taxon>
        <taxon>Metazoa</taxon>
        <taxon>Ecdysozoa</taxon>
        <taxon>Arthropoda</taxon>
        <taxon>Hexapoda</taxon>
        <taxon>Insecta</taxon>
        <taxon>Pterygota</taxon>
        <taxon>Neoptera</taxon>
        <taxon>Endopterygota</taxon>
        <taxon>Diptera</taxon>
        <taxon>Nematocera</taxon>
        <taxon>Culicoidea</taxon>
        <taxon>Culicidae</taxon>
        <taxon>Anophelinae</taxon>
        <taxon>Anopheles</taxon>
    </lineage>
</organism>
<sequence>VLQLWRLDNLHRMLGRVLLDRLLFLQLLLLLLLLLLVVHLNVLLLRNVILNLGRRSSSVLLRGDFSKVLLSLMRRCLMVVLRVRMMSLRCNGFRARNVLILLGRGLSELNFCGPPADGRRNFRSRQRLSLGERSNVLRFGVFRMLVHRCTVIMDLAR</sequence>
<feature type="non-terminal residue" evidence="2">
    <location>
        <position position="1"/>
    </location>
</feature>
<dbReference type="EMBL" id="GAMD01001971">
    <property type="protein sequence ID" value="JAA99619.1"/>
    <property type="molecule type" value="mRNA"/>
</dbReference>